<feature type="region of interest" description="Disordered" evidence="1">
    <location>
        <begin position="136"/>
        <end position="159"/>
    </location>
</feature>
<feature type="compositionally biased region" description="Basic and acidic residues" evidence="1">
    <location>
        <begin position="40"/>
        <end position="64"/>
    </location>
</feature>
<protein>
    <submittedName>
        <fullName evidence="2">Uncharacterized protein</fullName>
    </submittedName>
</protein>
<feature type="compositionally biased region" description="Low complexity" evidence="1">
    <location>
        <begin position="1"/>
        <end position="12"/>
    </location>
</feature>
<dbReference type="AlphaFoldDB" id="A0A644TY08"/>
<proteinExistence type="predicted"/>
<sequence>MRQSARSTTSSSRSDRGNSGGKGGSGPPFRVSGQNRQHRAGGERQKGQHHAGDARPHRAAEAKRPGMQGPPHDQRRARQVQRDRAGAGQLGQKQHHDAEGRIFGEVAMRADPQREVILAAVADRDAMRLARIHHMQRQENIKRNERQRIAGSDHRRLPM</sequence>
<feature type="compositionally biased region" description="Basic and acidic residues" evidence="1">
    <location>
        <begin position="72"/>
        <end position="85"/>
    </location>
</feature>
<evidence type="ECO:0000256" key="1">
    <source>
        <dbReference type="SAM" id="MobiDB-lite"/>
    </source>
</evidence>
<gene>
    <name evidence="2" type="ORF">SDC9_16860</name>
</gene>
<feature type="region of interest" description="Disordered" evidence="1">
    <location>
        <begin position="1"/>
        <end position="100"/>
    </location>
</feature>
<evidence type="ECO:0000313" key="2">
    <source>
        <dbReference type="EMBL" id="MPL71092.1"/>
    </source>
</evidence>
<organism evidence="2">
    <name type="scientific">bioreactor metagenome</name>
    <dbReference type="NCBI Taxonomy" id="1076179"/>
    <lineage>
        <taxon>unclassified sequences</taxon>
        <taxon>metagenomes</taxon>
        <taxon>ecological metagenomes</taxon>
    </lineage>
</organism>
<reference evidence="2" key="1">
    <citation type="submission" date="2019-08" db="EMBL/GenBank/DDBJ databases">
        <authorList>
            <person name="Kucharzyk K."/>
            <person name="Murdoch R.W."/>
            <person name="Higgins S."/>
            <person name="Loffler F."/>
        </authorList>
    </citation>
    <scope>NUCLEOTIDE SEQUENCE</scope>
</reference>
<accession>A0A644TY08</accession>
<name>A0A644TY08_9ZZZZ</name>
<dbReference type="EMBL" id="VSSQ01000057">
    <property type="protein sequence ID" value="MPL71092.1"/>
    <property type="molecule type" value="Genomic_DNA"/>
</dbReference>
<comment type="caution">
    <text evidence="2">The sequence shown here is derived from an EMBL/GenBank/DDBJ whole genome shotgun (WGS) entry which is preliminary data.</text>
</comment>